<evidence type="ECO:0000256" key="1">
    <source>
        <dbReference type="SAM" id="MobiDB-lite"/>
    </source>
</evidence>
<proteinExistence type="predicted"/>
<evidence type="ECO:0000313" key="3">
    <source>
        <dbReference type="Proteomes" id="UP000499080"/>
    </source>
</evidence>
<gene>
    <name evidence="2" type="ORF">AVEN_155084_1</name>
</gene>
<evidence type="ECO:0000313" key="2">
    <source>
        <dbReference type="EMBL" id="GBL75801.1"/>
    </source>
</evidence>
<accession>A0A4Y2A7J5</accession>
<sequence length="145" mass="16431">MGPRWPSGKASASGLAGSRFHCSKPDSTEDPLNQKGPNERKALNSPEWKKREKERISISERRLLTNKHVKERESEKERKLFPIDKPPDTISLHKGSTGEKLRKETPFPRKKVSFHVVLLVGQGRLRSKTVLIGTVFLMPQPTKTP</sequence>
<comment type="caution">
    <text evidence="2">The sequence shown here is derived from an EMBL/GenBank/DDBJ whole genome shotgun (WGS) entry which is preliminary data.</text>
</comment>
<feature type="compositionally biased region" description="Basic and acidic residues" evidence="1">
    <location>
        <begin position="69"/>
        <end position="87"/>
    </location>
</feature>
<feature type="compositionally biased region" description="Basic and acidic residues" evidence="1">
    <location>
        <begin position="37"/>
        <end position="54"/>
    </location>
</feature>
<reference evidence="2 3" key="1">
    <citation type="journal article" date="2019" name="Sci. Rep.">
        <title>Orb-weaving spider Araneus ventricosus genome elucidates the spidroin gene catalogue.</title>
        <authorList>
            <person name="Kono N."/>
            <person name="Nakamura H."/>
            <person name="Ohtoshi R."/>
            <person name="Moran D.A.P."/>
            <person name="Shinohara A."/>
            <person name="Yoshida Y."/>
            <person name="Fujiwara M."/>
            <person name="Mori M."/>
            <person name="Tomita M."/>
            <person name="Arakawa K."/>
        </authorList>
    </citation>
    <scope>NUCLEOTIDE SEQUENCE [LARGE SCALE GENOMIC DNA]</scope>
</reference>
<protein>
    <submittedName>
        <fullName evidence="2">Uncharacterized protein</fullName>
    </submittedName>
</protein>
<name>A0A4Y2A7J5_ARAVE</name>
<organism evidence="2 3">
    <name type="scientific">Araneus ventricosus</name>
    <name type="common">Orbweaver spider</name>
    <name type="synonym">Epeira ventricosa</name>
    <dbReference type="NCBI Taxonomy" id="182803"/>
    <lineage>
        <taxon>Eukaryota</taxon>
        <taxon>Metazoa</taxon>
        <taxon>Ecdysozoa</taxon>
        <taxon>Arthropoda</taxon>
        <taxon>Chelicerata</taxon>
        <taxon>Arachnida</taxon>
        <taxon>Araneae</taxon>
        <taxon>Araneomorphae</taxon>
        <taxon>Entelegynae</taxon>
        <taxon>Araneoidea</taxon>
        <taxon>Araneidae</taxon>
        <taxon>Araneus</taxon>
    </lineage>
</organism>
<feature type="region of interest" description="Disordered" evidence="1">
    <location>
        <begin position="1"/>
        <end position="54"/>
    </location>
</feature>
<keyword evidence="3" id="KW-1185">Reference proteome</keyword>
<dbReference type="EMBL" id="BGPR01000008">
    <property type="protein sequence ID" value="GBL75801.1"/>
    <property type="molecule type" value="Genomic_DNA"/>
</dbReference>
<feature type="region of interest" description="Disordered" evidence="1">
    <location>
        <begin position="69"/>
        <end position="104"/>
    </location>
</feature>
<dbReference type="AlphaFoldDB" id="A0A4Y2A7J5"/>
<feature type="compositionally biased region" description="Low complexity" evidence="1">
    <location>
        <begin position="7"/>
        <end position="18"/>
    </location>
</feature>
<dbReference type="Proteomes" id="UP000499080">
    <property type="component" value="Unassembled WGS sequence"/>
</dbReference>